<dbReference type="GO" id="GO:0003676">
    <property type="term" value="F:nucleic acid binding"/>
    <property type="evidence" value="ECO:0007669"/>
    <property type="project" value="InterPro"/>
</dbReference>
<name>A0A3D8TVI9_BIFLN</name>
<dbReference type="Gene3D" id="3.30.420.10">
    <property type="entry name" value="Ribonuclease H-like superfamily/Ribonuclease H"/>
    <property type="match status" value="1"/>
</dbReference>
<dbReference type="EMBL" id="NJNR01000107">
    <property type="protein sequence ID" value="RDX03086.1"/>
    <property type="molecule type" value="Genomic_DNA"/>
</dbReference>
<gene>
    <name evidence="1" type="ORF">CE169_11815</name>
</gene>
<evidence type="ECO:0000313" key="2">
    <source>
        <dbReference type="Proteomes" id="UP000257074"/>
    </source>
</evidence>
<protein>
    <submittedName>
        <fullName evidence="1">Ribonuclease</fullName>
    </submittedName>
</protein>
<proteinExistence type="predicted"/>
<organism evidence="1 2">
    <name type="scientific">Bifidobacterium longum</name>
    <dbReference type="NCBI Taxonomy" id="216816"/>
    <lineage>
        <taxon>Bacteria</taxon>
        <taxon>Bacillati</taxon>
        <taxon>Actinomycetota</taxon>
        <taxon>Actinomycetes</taxon>
        <taxon>Bifidobacteriales</taxon>
        <taxon>Bifidobacteriaceae</taxon>
        <taxon>Bifidobacterium</taxon>
    </lineage>
</organism>
<feature type="non-terminal residue" evidence="1">
    <location>
        <position position="1"/>
    </location>
</feature>
<reference evidence="1 2" key="1">
    <citation type="journal article" date="2017" name="Anaerobe">
        <title>Quantification, isolation and characterization of Bifidobacterium from the vaginal microbiomes of reproductive aged women.</title>
        <authorList>
            <person name="Freitas A.C."/>
            <person name="Hill J.E."/>
        </authorList>
    </citation>
    <scope>NUCLEOTIDE SEQUENCE [LARGE SCALE GENOMIC DNA]</scope>
    <source>
        <strain evidence="1 2">N6D05</strain>
    </source>
</reference>
<dbReference type="AlphaFoldDB" id="A0A3D8TVI9"/>
<dbReference type="SUPFAM" id="SSF53098">
    <property type="entry name" value="Ribonuclease H-like"/>
    <property type="match status" value="1"/>
</dbReference>
<comment type="caution">
    <text evidence="1">The sequence shown here is derived from an EMBL/GenBank/DDBJ whole genome shotgun (WGS) entry which is preliminary data.</text>
</comment>
<sequence>ETTGVDPYQCELLEVGMQVTDMTGKHPHDSLHLIVHPDNIRNWANYPELLKAYEMHLANGLMLAAAEAPKDTYDYQHTAWNIHEFLNDQLSQYTLHPAGTNVDFDLRQLDVHLSRHLNHPIAEGLHHRKLDLTTLRLTDQAIGRDPYQNHAGTHRVQDCIHRDINDYTAYLDIMRAGHQGTQS</sequence>
<dbReference type="InterPro" id="IPR036397">
    <property type="entry name" value="RNaseH_sf"/>
</dbReference>
<accession>A0A3D8TVI9</accession>
<evidence type="ECO:0000313" key="1">
    <source>
        <dbReference type="EMBL" id="RDX03086.1"/>
    </source>
</evidence>
<dbReference type="InterPro" id="IPR012337">
    <property type="entry name" value="RNaseH-like_sf"/>
</dbReference>
<dbReference type="Proteomes" id="UP000257074">
    <property type="component" value="Unassembled WGS sequence"/>
</dbReference>
<dbReference type="RefSeq" id="WP_115779283.1">
    <property type="nucleotide sequence ID" value="NZ_NJNR01000107.1"/>
</dbReference>